<reference evidence="2 3" key="1">
    <citation type="submission" date="2017-04" db="EMBL/GenBank/DDBJ databases">
        <authorList>
            <person name="Afonso C.L."/>
            <person name="Miller P.J."/>
            <person name="Scott M.A."/>
            <person name="Spackman E."/>
            <person name="Goraichik I."/>
            <person name="Dimitrov K.M."/>
            <person name="Suarez D.L."/>
            <person name="Swayne D.E."/>
        </authorList>
    </citation>
    <scope>NUCLEOTIDE SEQUENCE [LARGE SCALE GENOMIC DNA]</scope>
    <source>
        <strain evidence="2 3">USBA 355</strain>
    </source>
</reference>
<accession>A0A1Y6C764</accession>
<dbReference type="AlphaFoldDB" id="A0A1Y6C764"/>
<dbReference type="RefSeq" id="WP_085123834.1">
    <property type="nucleotide sequence ID" value="NZ_FWZX01000014.1"/>
</dbReference>
<protein>
    <submittedName>
        <fullName evidence="2">Uncharacterized protein</fullName>
    </submittedName>
</protein>
<gene>
    <name evidence="2" type="ORF">SAMN05428998_1145</name>
</gene>
<evidence type="ECO:0000256" key="1">
    <source>
        <dbReference type="SAM" id="MobiDB-lite"/>
    </source>
</evidence>
<name>A0A1Y6C764_9PROT</name>
<sequence length="236" mass="26243">MTDPETERRLREARASARPCAFAGCQLPRKELGQFCSTHAKRQENTGDAAGRMITTLELSPYRDLAEAFIDRNRQHPGIIAALVRIQSWINSGETPPRVTPSTPADQRTSAWFARMRREGVWPESVLAMVFGLYALQADQPATFASDRHFRHMLAYRVLRLVPGERRYSSSGQRFYARVPARVRDYLSLLIVGAFGALALKATPHLLASRKPVGPSAEPVPGTDTPFSKTPSKEPA</sequence>
<organism evidence="2 3">
    <name type="scientific">Tistlia consotensis USBA 355</name>
    <dbReference type="NCBI Taxonomy" id="560819"/>
    <lineage>
        <taxon>Bacteria</taxon>
        <taxon>Pseudomonadati</taxon>
        <taxon>Pseudomonadota</taxon>
        <taxon>Alphaproteobacteria</taxon>
        <taxon>Rhodospirillales</taxon>
        <taxon>Rhodovibrionaceae</taxon>
        <taxon>Tistlia</taxon>
    </lineage>
</organism>
<evidence type="ECO:0000313" key="3">
    <source>
        <dbReference type="Proteomes" id="UP000192917"/>
    </source>
</evidence>
<proteinExistence type="predicted"/>
<feature type="region of interest" description="Disordered" evidence="1">
    <location>
        <begin position="210"/>
        <end position="236"/>
    </location>
</feature>
<evidence type="ECO:0000313" key="2">
    <source>
        <dbReference type="EMBL" id="SMF40257.1"/>
    </source>
</evidence>
<keyword evidence="3" id="KW-1185">Reference proteome</keyword>
<dbReference type="Proteomes" id="UP000192917">
    <property type="component" value="Unassembled WGS sequence"/>
</dbReference>
<dbReference type="STRING" id="560819.SAMN05428998_1145"/>
<dbReference type="EMBL" id="FWZX01000014">
    <property type="protein sequence ID" value="SMF40257.1"/>
    <property type="molecule type" value="Genomic_DNA"/>
</dbReference>